<name>A0A7Z9A304_9MICC</name>
<dbReference type="EMBL" id="LR134479">
    <property type="protein sequence ID" value="VEI22029.1"/>
    <property type="molecule type" value="Genomic_DNA"/>
</dbReference>
<dbReference type="Proteomes" id="UP000282386">
    <property type="component" value="Chromosome"/>
</dbReference>
<accession>A0A7Z9A304</accession>
<proteinExistence type="predicted"/>
<dbReference type="AlphaFoldDB" id="A0A7Z9A304"/>
<gene>
    <name evidence="1" type="ORF">NCTC10207_00095</name>
</gene>
<sequence>MFDFFVKNRLSPQELAAFIAVTLGCPAKNVLVVTSSELQGIPPVELNALRCLCLYWHVTGDAALLVSLYRVEASPEEIQEKVVAASRAAGIVCYVPNDNFNGYLLCGEAEPVQVYEDEAASSDEGLHHIFRKVKA</sequence>
<reference evidence="1 2" key="1">
    <citation type="submission" date="2018-12" db="EMBL/GenBank/DDBJ databases">
        <authorList>
            <consortium name="Pathogen Informatics"/>
        </authorList>
    </citation>
    <scope>NUCLEOTIDE SEQUENCE [LARGE SCALE GENOMIC DNA]</scope>
    <source>
        <strain evidence="1 2">NCTC10207</strain>
    </source>
</reference>
<evidence type="ECO:0000313" key="1">
    <source>
        <dbReference type="EMBL" id="VEI22029.1"/>
    </source>
</evidence>
<organism evidence="1 2">
    <name type="scientific">Rothia aeria</name>
    <dbReference type="NCBI Taxonomy" id="172042"/>
    <lineage>
        <taxon>Bacteria</taxon>
        <taxon>Bacillati</taxon>
        <taxon>Actinomycetota</taxon>
        <taxon>Actinomycetes</taxon>
        <taxon>Micrococcales</taxon>
        <taxon>Micrococcaceae</taxon>
        <taxon>Rothia</taxon>
    </lineage>
</organism>
<dbReference type="PROSITE" id="PS51257">
    <property type="entry name" value="PROKAR_LIPOPROTEIN"/>
    <property type="match status" value="1"/>
</dbReference>
<dbReference type="RefSeq" id="WP_126499415.1">
    <property type="nucleotide sequence ID" value="NZ_LR134479.1"/>
</dbReference>
<evidence type="ECO:0000313" key="2">
    <source>
        <dbReference type="Proteomes" id="UP000282386"/>
    </source>
</evidence>
<protein>
    <submittedName>
        <fullName evidence="1">Uncharacterized protein</fullName>
    </submittedName>
</protein>